<dbReference type="InterPro" id="IPR009003">
    <property type="entry name" value="Peptidase_S1_PA"/>
</dbReference>
<dbReference type="InterPro" id="IPR001919">
    <property type="entry name" value="CBD2"/>
</dbReference>
<dbReference type="Gene3D" id="2.40.10.10">
    <property type="entry name" value="Trypsin-like serine proteases"/>
    <property type="match status" value="2"/>
</dbReference>
<gene>
    <name evidence="8" type="ORF">Pma05_63130</name>
</gene>
<dbReference type="Pfam" id="PF00553">
    <property type="entry name" value="CBM_2"/>
    <property type="match status" value="1"/>
</dbReference>
<reference evidence="8 9" key="1">
    <citation type="submission" date="2021-01" db="EMBL/GenBank/DDBJ databases">
        <title>Whole genome shotgun sequence of Plantactinospora mayteni NBRC 109088.</title>
        <authorList>
            <person name="Komaki H."/>
            <person name="Tamura T."/>
        </authorList>
    </citation>
    <scope>NUCLEOTIDE SEQUENCE [LARGE SCALE GENOMIC DNA]</scope>
    <source>
        <strain evidence="8 9">NBRC 109088</strain>
    </source>
</reference>
<keyword evidence="5" id="KW-1015">Disulfide bond</keyword>
<dbReference type="PROSITE" id="PS51173">
    <property type="entry name" value="CBM2"/>
    <property type="match status" value="1"/>
</dbReference>
<sequence>MTRPWKAVVRTLLAGGLVGAAALAGPVPGAAAPPAPAPAGRTDAGSSLLDLLPAGVADRMTAQVPLVDAASVIRTAVERGDAAGYAGLGLVDQHVTLWWKGPLSAEVASAVARARKTAPVEVAAATYSRAELRAAAAKLAPTVRASAAKPTVRLRTDGAGLEVAVSGTPSAARLPKLPATGVRTTVVQRRPMVDRSREDDAAPWTGGARIWNGGILCSSAFGARDAGTGAGYLLSAGHCSDLGAVWTAGSGATIGAAARKNSDHDAMLISTPSVSGDLYVGGSHDEVRARVVGWTEVFPGQLLCQSGATSAWELSRPICNFRVEFHYEDREDLVEATQLDGEEAARGGDSGGPVYAVNPDGTVLAAGTVTRSGGPGLGFQDFATYRDDFGDIVPVTGTASTTCRVSYAVTDSWSGGFAASVTVHNSGPAVTGWSLGWSFPGDQVVQGHWHGQFQQSGAAVVVTNEAHNATIPAGGSVNLGFTASGTPVTPAPFTLNGAPCS</sequence>
<dbReference type="PROSITE" id="PS00134">
    <property type="entry name" value="TRYPSIN_HIS"/>
    <property type="match status" value="1"/>
</dbReference>
<evidence type="ECO:0000256" key="4">
    <source>
        <dbReference type="ARBA" id="ARBA00022825"/>
    </source>
</evidence>
<dbReference type="RefSeq" id="WP_203861102.1">
    <property type="nucleotide sequence ID" value="NZ_BAAAZQ010000001.1"/>
</dbReference>
<keyword evidence="2" id="KW-0645">Protease</keyword>
<dbReference type="EMBL" id="BONX01000047">
    <property type="protein sequence ID" value="GIG99740.1"/>
    <property type="molecule type" value="Genomic_DNA"/>
</dbReference>
<evidence type="ECO:0000313" key="9">
    <source>
        <dbReference type="Proteomes" id="UP000621500"/>
    </source>
</evidence>
<dbReference type="PRINTS" id="PR00861">
    <property type="entry name" value="ALYTICPTASE"/>
</dbReference>
<dbReference type="SUPFAM" id="SSF49384">
    <property type="entry name" value="Carbohydrate-binding domain"/>
    <property type="match status" value="1"/>
</dbReference>
<feature type="domain" description="CBM2" evidence="7">
    <location>
        <begin position="396"/>
        <end position="501"/>
    </location>
</feature>
<dbReference type="InterPro" id="IPR008965">
    <property type="entry name" value="CBM2/CBM3_carb-bd_dom_sf"/>
</dbReference>
<evidence type="ECO:0000313" key="8">
    <source>
        <dbReference type="EMBL" id="GIG99740.1"/>
    </source>
</evidence>
<name>A0ABQ4EYK6_9ACTN</name>
<evidence type="ECO:0000259" key="7">
    <source>
        <dbReference type="PROSITE" id="PS51173"/>
    </source>
</evidence>
<keyword evidence="9" id="KW-1185">Reference proteome</keyword>
<dbReference type="SMART" id="SM00637">
    <property type="entry name" value="CBD_II"/>
    <property type="match status" value="1"/>
</dbReference>
<keyword evidence="4" id="KW-0720">Serine protease</keyword>
<feature type="signal peptide" evidence="6">
    <location>
        <begin position="1"/>
        <end position="24"/>
    </location>
</feature>
<accession>A0ABQ4EYK6</accession>
<evidence type="ECO:0000256" key="3">
    <source>
        <dbReference type="ARBA" id="ARBA00022801"/>
    </source>
</evidence>
<evidence type="ECO:0000256" key="5">
    <source>
        <dbReference type="ARBA" id="ARBA00023157"/>
    </source>
</evidence>
<dbReference type="SUPFAM" id="SSF50494">
    <property type="entry name" value="Trypsin-like serine proteases"/>
    <property type="match status" value="1"/>
</dbReference>
<evidence type="ECO:0000256" key="1">
    <source>
        <dbReference type="ARBA" id="ARBA00007664"/>
    </source>
</evidence>
<dbReference type="Proteomes" id="UP000621500">
    <property type="component" value="Unassembled WGS sequence"/>
</dbReference>
<keyword evidence="3" id="KW-0378">Hydrolase</keyword>
<dbReference type="InterPro" id="IPR043504">
    <property type="entry name" value="Peptidase_S1_PA_chymotrypsin"/>
</dbReference>
<dbReference type="InterPro" id="IPR018114">
    <property type="entry name" value="TRYPSIN_HIS"/>
</dbReference>
<organism evidence="8 9">
    <name type="scientific">Plantactinospora mayteni</name>
    <dbReference type="NCBI Taxonomy" id="566021"/>
    <lineage>
        <taxon>Bacteria</taxon>
        <taxon>Bacillati</taxon>
        <taxon>Actinomycetota</taxon>
        <taxon>Actinomycetes</taxon>
        <taxon>Micromonosporales</taxon>
        <taxon>Micromonosporaceae</taxon>
        <taxon>Plantactinospora</taxon>
    </lineage>
</organism>
<proteinExistence type="inferred from homology"/>
<dbReference type="InterPro" id="IPR033116">
    <property type="entry name" value="TRYPSIN_SER"/>
</dbReference>
<comment type="similarity">
    <text evidence="1">Belongs to the peptidase S1 family.</text>
</comment>
<evidence type="ECO:0000256" key="6">
    <source>
        <dbReference type="SAM" id="SignalP"/>
    </source>
</evidence>
<keyword evidence="6" id="KW-0732">Signal</keyword>
<dbReference type="PROSITE" id="PS00135">
    <property type="entry name" value="TRYPSIN_SER"/>
    <property type="match status" value="1"/>
</dbReference>
<evidence type="ECO:0000256" key="2">
    <source>
        <dbReference type="ARBA" id="ARBA00022670"/>
    </source>
</evidence>
<comment type="caution">
    <text evidence="8">The sequence shown here is derived from an EMBL/GenBank/DDBJ whole genome shotgun (WGS) entry which is preliminary data.</text>
</comment>
<feature type="chain" id="PRO_5046298820" description="CBM2 domain-containing protein" evidence="6">
    <location>
        <begin position="25"/>
        <end position="501"/>
    </location>
</feature>
<dbReference type="Gene3D" id="2.60.40.290">
    <property type="match status" value="1"/>
</dbReference>
<dbReference type="InterPro" id="IPR001316">
    <property type="entry name" value="Pept_S1A_streptogrisin"/>
</dbReference>
<dbReference type="InterPro" id="IPR012291">
    <property type="entry name" value="CBM2_carb-bd_dom_sf"/>
</dbReference>
<protein>
    <recommendedName>
        <fullName evidence="7">CBM2 domain-containing protein</fullName>
    </recommendedName>
</protein>